<dbReference type="CDD" id="cd00093">
    <property type="entry name" value="HTH_XRE"/>
    <property type="match status" value="1"/>
</dbReference>
<keyword evidence="2" id="KW-0238">DNA-binding</keyword>
<protein>
    <recommendedName>
        <fullName evidence="5">HTH cro/C1-type domain-containing protein</fullName>
    </recommendedName>
</protein>
<dbReference type="GO" id="GO:0003677">
    <property type="term" value="F:DNA binding"/>
    <property type="evidence" value="ECO:0007669"/>
    <property type="project" value="UniProtKB-KW"/>
</dbReference>
<dbReference type="InterPro" id="IPR010982">
    <property type="entry name" value="Lambda_DNA-bd_dom_sf"/>
</dbReference>
<dbReference type="SUPFAM" id="SSF47413">
    <property type="entry name" value="lambda repressor-like DNA-binding domains"/>
    <property type="match status" value="1"/>
</dbReference>
<evidence type="ECO:0000256" key="2">
    <source>
        <dbReference type="ARBA" id="ARBA00023125"/>
    </source>
</evidence>
<proteinExistence type="predicted"/>
<dbReference type="GO" id="GO:0005634">
    <property type="term" value="C:nucleus"/>
    <property type="evidence" value="ECO:0007669"/>
    <property type="project" value="TreeGrafter"/>
</dbReference>
<feature type="compositionally biased region" description="Polar residues" evidence="4">
    <location>
        <begin position="13"/>
        <end position="27"/>
    </location>
</feature>
<dbReference type="FunFam" id="1.10.260.40:FF:000018">
    <property type="entry name" value="Multiprotein bridging factor 1"/>
    <property type="match status" value="1"/>
</dbReference>
<feature type="domain" description="HTH cro/C1-type" evidence="5">
    <location>
        <begin position="76"/>
        <end position="130"/>
    </location>
</feature>
<evidence type="ECO:0000313" key="6">
    <source>
        <dbReference type="EMBL" id="KAJ8904377.1"/>
    </source>
</evidence>
<dbReference type="Pfam" id="PF01381">
    <property type="entry name" value="HTH_3"/>
    <property type="match status" value="1"/>
</dbReference>
<evidence type="ECO:0000313" key="7">
    <source>
        <dbReference type="Proteomes" id="UP001157974"/>
    </source>
</evidence>
<evidence type="ECO:0000256" key="4">
    <source>
        <dbReference type="SAM" id="MobiDB-lite"/>
    </source>
</evidence>
<dbReference type="AlphaFoldDB" id="A0AAV8UTC1"/>
<keyword evidence="1" id="KW-0805">Transcription regulation</keyword>
<evidence type="ECO:0000256" key="1">
    <source>
        <dbReference type="ARBA" id="ARBA00023015"/>
    </source>
</evidence>
<keyword evidence="7" id="KW-1185">Reference proteome</keyword>
<comment type="caution">
    <text evidence="6">The sequence shown here is derived from an EMBL/GenBank/DDBJ whole genome shotgun (WGS) entry which is preliminary data.</text>
</comment>
<feature type="compositionally biased region" description="Basic and acidic residues" evidence="4">
    <location>
        <begin position="30"/>
        <end position="40"/>
    </location>
</feature>
<dbReference type="EMBL" id="JAMWBK010000006">
    <property type="protein sequence ID" value="KAJ8904377.1"/>
    <property type="molecule type" value="Genomic_DNA"/>
</dbReference>
<dbReference type="SMART" id="SM00530">
    <property type="entry name" value="HTH_XRE"/>
    <property type="match status" value="1"/>
</dbReference>
<evidence type="ECO:0000256" key="3">
    <source>
        <dbReference type="ARBA" id="ARBA00023163"/>
    </source>
</evidence>
<dbReference type="PANTHER" id="PTHR10245:SF15">
    <property type="entry name" value="ENDOTHELIAL DIFFERENTIATION-RELATED FACTOR 1"/>
    <property type="match status" value="1"/>
</dbReference>
<reference evidence="6 7" key="1">
    <citation type="journal article" date="2023" name="Nat. Commun.">
        <title>Origin of minicircular mitochondrial genomes in red algae.</title>
        <authorList>
            <person name="Lee Y."/>
            <person name="Cho C.H."/>
            <person name="Lee Y.M."/>
            <person name="Park S.I."/>
            <person name="Yang J.H."/>
            <person name="West J.A."/>
            <person name="Bhattacharya D."/>
            <person name="Yoon H.S."/>
        </authorList>
    </citation>
    <scope>NUCLEOTIDE SEQUENCE [LARGE SCALE GENOMIC DNA]</scope>
    <source>
        <strain evidence="6 7">CCMP1338</strain>
        <tissue evidence="6">Whole cell</tissue>
    </source>
</reference>
<dbReference type="Proteomes" id="UP001157974">
    <property type="component" value="Unassembled WGS sequence"/>
</dbReference>
<dbReference type="InterPro" id="IPR013729">
    <property type="entry name" value="MBF1_N"/>
</dbReference>
<dbReference type="InterPro" id="IPR001387">
    <property type="entry name" value="Cro/C1-type_HTH"/>
</dbReference>
<dbReference type="Gene3D" id="1.10.260.40">
    <property type="entry name" value="lambda repressor-like DNA-binding domains"/>
    <property type="match status" value="1"/>
</dbReference>
<sequence>MNPGTQDWAPTVLGTNNRRPSKASMNQAARDGKVETEKKYGAGGNKKGSDANMAKLDAETEDFHHKKVSSSMAQDIQKARLSKKMTQAQLAQRINEKPQIINDYEAGRAIPNQQIIGKIERALGVKLRGKKK</sequence>
<dbReference type="PANTHER" id="PTHR10245">
    <property type="entry name" value="ENDOTHELIAL DIFFERENTIATION-RELATED FACTOR 1 MULTIPROTEIN BRIDGING FACTOR 1"/>
    <property type="match status" value="1"/>
</dbReference>
<feature type="region of interest" description="Disordered" evidence="4">
    <location>
        <begin position="1"/>
        <end position="52"/>
    </location>
</feature>
<name>A0AAV8UTC1_9RHOD</name>
<dbReference type="PROSITE" id="PS50943">
    <property type="entry name" value="HTH_CROC1"/>
    <property type="match status" value="1"/>
</dbReference>
<keyword evidence="3" id="KW-0804">Transcription</keyword>
<gene>
    <name evidence="6" type="ORF">NDN08_000896</name>
</gene>
<organism evidence="6 7">
    <name type="scientific">Rhodosorus marinus</name>
    <dbReference type="NCBI Taxonomy" id="101924"/>
    <lineage>
        <taxon>Eukaryota</taxon>
        <taxon>Rhodophyta</taxon>
        <taxon>Stylonematophyceae</taxon>
        <taxon>Stylonematales</taxon>
        <taxon>Stylonemataceae</taxon>
        <taxon>Rhodosorus</taxon>
    </lineage>
</organism>
<dbReference type="Pfam" id="PF08523">
    <property type="entry name" value="MBF1"/>
    <property type="match status" value="1"/>
</dbReference>
<evidence type="ECO:0000259" key="5">
    <source>
        <dbReference type="PROSITE" id="PS50943"/>
    </source>
</evidence>
<accession>A0AAV8UTC1</accession>